<evidence type="ECO:0000256" key="2">
    <source>
        <dbReference type="ARBA" id="ARBA00004477"/>
    </source>
</evidence>
<feature type="transmembrane region" description="Helical" evidence="9">
    <location>
        <begin position="210"/>
        <end position="232"/>
    </location>
</feature>
<dbReference type="EMBL" id="KB007869">
    <property type="protein sequence ID" value="ELR22868.1"/>
    <property type="molecule type" value="Genomic_DNA"/>
</dbReference>
<keyword evidence="12" id="KW-1185">Reference proteome</keyword>
<evidence type="ECO:0000256" key="4">
    <source>
        <dbReference type="ARBA" id="ARBA00022692"/>
    </source>
</evidence>
<dbReference type="Pfam" id="PF04756">
    <property type="entry name" value="OST3_OST6"/>
    <property type="match status" value="1"/>
</dbReference>
<name>L8HDM5_ACACF</name>
<dbReference type="VEuPathDB" id="AmoebaDB:ACA1_396940"/>
<protein>
    <submittedName>
        <fullName evidence="11">OST3 / OST6 family protein</fullName>
    </submittedName>
</protein>
<dbReference type="KEGG" id="acan:ACA1_396940"/>
<evidence type="ECO:0000256" key="10">
    <source>
        <dbReference type="SAM" id="SignalP"/>
    </source>
</evidence>
<dbReference type="GO" id="GO:0018279">
    <property type="term" value="P:protein N-linked glycosylation via asparagine"/>
    <property type="evidence" value="ECO:0007669"/>
    <property type="project" value="TreeGrafter"/>
</dbReference>
<dbReference type="Proteomes" id="UP000011083">
    <property type="component" value="Unassembled WGS sequence"/>
</dbReference>
<dbReference type="PANTHER" id="PTHR12692:SF0">
    <property type="entry name" value="GH11935P"/>
    <property type="match status" value="1"/>
</dbReference>
<keyword evidence="8 9" id="KW-0472">Membrane</keyword>
<feature type="chain" id="PRO_5003990644" evidence="10">
    <location>
        <begin position="23"/>
        <end position="298"/>
    </location>
</feature>
<comment type="similarity">
    <text evidence="3">Belongs to the OST3/OST6 family.</text>
</comment>
<dbReference type="GeneID" id="14923831"/>
<keyword evidence="5 10" id="KW-0732">Signal</keyword>
<keyword evidence="7 9" id="KW-1133">Transmembrane helix</keyword>
<dbReference type="STRING" id="1257118.L8HDM5"/>
<evidence type="ECO:0000256" key="7">
    <source>
        <dbReference type="ARBA" id="ARBA00022989"/>
    </source>
</evidence>
<keyword evidence="4 9" id="KW-0812">Transmembrane</keyword>
<evidence type="ECO:0000256" key="1">
    <source>
        <dbReference type="ARBA" id="ARBA00002791"/>
    </source>
</evidence>
<feature type="transmembrane region" description="Helical" evidence="9">
    <location>
        <begin position="183"/>
        <end position="203"/>
    </location>
</feature>
<reference evidence="11 12" key="1">
    <citation type="journal article" date="2013" name="Genome Biol.">
        <title>Genome of Acanthamoeba castellanii highlights extensive lateral gene transfer and early evolution of tyrosine kinase signaling.</title>
        <authorList>
            <person name="Clarke M."/>
            <person name="Lohan A.J."/>
            <person name="Liu B."/>
            <person name="Lagkouvardos I."/>
            <person name="Roy S."/>
            <person name="Zafar N."/>
            <person name="Bertelli C."/>
            <person name="Schilde C."/>
            <person name="Kianianmomeni A."/>
            <person name="Burglin T.R."/>
            <person name="Frech C."/>
            <person name="Turcotte B."/>
            <person name="Kopec K.O."/>
            <person name="Synnott J.M."/>
            <person name="Choo C."/>
            <person name="Paponov I."/>
            <person name="Finkler A."/>
            <person name="Soon Heng Tan C."/>
            <person name="Hutchins A.P."/>
            <person name="Weinmeier T."/>
            <person name="Rattei T."/>
            <person name="Chu J.S."/>
            <person name="Gimenez G."/>
            <person name="Irimia M."/>
            <person name="Rigden D.J."/>
            <person name="Fitzpatrick D.A."/>
            <person name="Lorenzo-Morales J."/>
            <person name="Bateman A."/>
            <person name="Chiu C.H."/>
            <person name="Tang P."/>
            <person name="Hegemann P."/>
            <person name="Fromm H."/>
            <person name="Raoult D."/>
            <person name="Greub G."/>
            <person name="Miranda-Saavedra D."/>
            <person name="Chen N."/>
            <person name="Nash P."/>
            <person name="Ginger M.L."/>
            <person name="Horn M."/>
            <person name="Schaap P."/>
            <person name="Caler L."/>
            <person name="Loftus B."/>
        </authorList>
    </citation>
    <scope>NUCLEOTIDE SEQUENCE [LARGE SCALE GENOMIC DNA]</scope>
    <source>
        <strain evidence="11 12">Neff</strain>
    </source>
</reference>
<proteinExistence type="inferred from homology"/>
<dbReference type="Gene3D" id="3.40.30.10">
    <property type="entry name" value="Glutaredoxin"/>
    <property type="match status" value="1"/>
</dbReference>
<gene>
    <name evidence="11" type="ORF">ACA1_396940</name>
</gene>
<dbReference type="OrthoDB" id="67566at2759"/>
<comment type="subcellular location">
    <subcellularLocation>
        <location evidence="2">Endoplasmic reticulum membrane</location>
        <topology evidence="2">Multi-pass membrane protein</topology>
    </subcellularLocation>
</comment>
<dbReference type="RefSeq" id="XP_004351645.1">
    <property type="nucleotide sequence ID" value="XM_004351593.1"/>
</dbReference>
<evidence type="ECO:0000256" key="9">
    <source>
        <dbReference type="SAM" id="Phobius"/>
    </source>
</evidence>
<evidence type="ECO:0000256" key="8">
    <source>
        <dbReference type="ARBA" id="ARBA00023136"/>
    </source>
</evidence>
<sequence>MSDSRACFFGVLTLGFLLAAAGSGPDVEVLRGHTAKLGASELLQFSDKSFRRFVFDPLEAAQRRPYRLVLLLTVPNSPACGMLRKALGAVKRAVQGVPGVPDLFFAELSSEKGKQSFKDIGISHAPVLLYVPHQADGEAKNPVQYRIESMEHLTDPEVVAEWIAQNSGLPVHIPQPLWKNPNVQTAAAVLTGLAILYKLPAVIRNYDHHLIYFFGVMCAYVFTFSGTIYNAIHGVPWYGHNHHTGEPEVFMGEMRSQYGAEGIVIVVLNLVPALLFILLTAWVRLFYSHKAPYYPFKV</sequence>
<keyword evidence="6" id="KW-0256">Endoplasmic reticulum</keyword>
<dbReference type="PANTHER" id="PTHR12692">
    <property type="entry name" value="DOLICHYL-DIPHOSPHOOLIGOSACCHARIDE--PROTEIN GLYCOSYLTRANSFERASE-RELATED"/>
    <property type="match status" value="1"/>
</dbReference>
<evidence type="ECO:0000313" key="11">
    <source>
        <dbReference type="EMBL" id="ELR22868.1"/>
    </source>
</evidence>
<feature type="transmembrane region" description="Helical" evidence="9">
    <location>
        <begin position="263"/>
        <end position="287"/>
    </location>
</feature>
<evidence type="ECO:0000256" key="5">
    <source>
        <dbReference type="ARBA" id="ARBA00022729"/>
    </source>
</evidence>
<dbReference type="AlphaFoldDB" id="L8HDM5"/>
<comment type="function">
    <text evidence="1">Subunit of the oligosaccharyl transferase (OST) complex that catalyzes the initial transfer of a defined glycan (Glc(3)Man(9)GlcNAc(2) in eukaryotes) from the lipid carrier dolichol-pyrophosphate to an asparagine residue within an Asn-X-Ser/Thr consensus motif in nascent polypeptide chains, the first step in protein N-glycosylation. N-glycosylation occurs cotranslationally and the complex associates with the Sec61 complex at the channel-forming translocon complex that mediates protein translocation across the endoplasmic reticulum (ER). All subunits are required for a maximal enzyme activity.</text>
</comment>
<dbReference type="InterPro" id="IPR021149">
    <property type="entry name" value="OligosaccharylTrfase_OST3/OST6"/>
</dbReference>
<evidence type="ECO:0000256" key="6">
    <source>
        <dbReference type="ARBA" id="ARBA00022824"/>
    </source>
</evidence>
<feature type="signal peptide" evidence="10">
    <location>
        <begin position="1"/>
        <end position="22"/>
    </location>
</feature>
<dbReference type="GO" id="GO:0008250">
    <property type="term" value="C:oligosaccharyltransferase complex"/>
    <property type="evidence" value="ECO:0007669"/>
    <property type="project" value="TreeGrafter"/>
</dbReference>
<evidence type="ECO:0000313" key="12">
    <source>
        <dbReference type="Proteomes" id="UP000011083"/>
    </source>
</evidence>
<accession>L8HDM5</accession>
<organism evidence="11 12">
    <name type="scientific">Acanthamoeba castellanii (strain ATCC 30010 / Neff)</name>
    <dbReference type="NCBI Taxonomy" id="1257118"/>
    <lineage>
        <taxon>Eukaryota</taxon>
        <taxon>Amoebozoa</taxon>
        <taxon>Discosea</taxon>
        <taxon>Longamoebia</taxon>
        <taxon>Centramoebida</taxon>
        <taxon>Acanthamoebidae</taxon>
        <taxon>Acanthamoeba</taxon>
    </lineage>
</organism>
<evidence type="ECO:0000256" key="3">
    <source>
        <dbReference type="ARBA" id="ARBA00009561"/>
    </source>
</evidence>